<gene>
    <name evidence="2" type="ORF">SELO1098_LOCUS25888</name>
</gene>
<evidence type="ECO:0000259" key="1">
    <source>
        <dbReference type="Pfam" id="PF25757"/>
    </source>
</evidence>
<dbReference type="InterPro" id="IPR057978">
    <property type="entry name" value="TPR_DAAF5"/>
</dbReference>
<dbReference type="Gene3D" id="1.25.10.10">
    <property type="entry name" value="Leucine-rich Repeat Variant"/>
    <property type="match status" value="3"/>
</dbReference>
<sequence length="974" mass="106959">MDLPEPPAPKLLTTFQRELNRATDSDRNTRKRGLQKLLEDVPWPKKSQREDLKVFVYQHLWKVIVPIVSDDVEKCRELSLQILKRCLEKCDDISIDLLQELVVRLCARIGELPFPEPAEEIRLLVVELMLMISRHAAFTASIVTNGPAVSSIDEMIVQALARGLTDAFPPVKRAGAELLVEIAARSPFTVRSHFKQVLKALQTNAGHQHSKTRSITLQAIGKGLACLGLEDYQTLFKEPILATFLRTVSDRTASVRIELGAVAAEIFEHRVKQCLERGCALLAEDFELIVIILLLHGDTIEEVSAEGRCQLIRAVHLWDPVLLSNDGEVDVPINSHLNASTAMDVSDGELALQQHSNSATAETSASSEPKSATVDYNDVSKVRQFAAANMRSILPILQEGVESWTTDSRKRYLCGLDCFISYVDGSINAVLPRLFSIIALQVRDEDAEVRAAAEQCCVRLGFQASGEDMLEILLPRVAGAVAGGDTAAQRASAAGVLTHVLKGLRQRVDTVASSNYSVSSAQMPNMLYLCTTLATTLSETPLYGFREASLRESVLLLVRTLMECFPSECKDSAHIQQAVLLALTFLCGKCPGEDDVIPDIAHKVLERLSDIVDVTVDALLGMHYQFLLYHIVTFQLPASVTSVVKIDVADVKNSPAMAHFYGELSLQWESDSVAMAAFNALVRAAPEATWKNFGLILPVVKKMVQPRAAPVAGSAEANALTYAAQRGEDVANPHVGLVDARLNLLALLEGLVRAGLMNWECSGYIATASEDIIRHMIVPNLVWRVGRVEATVRKVALALAYGILKAGAVKEQTLFATAGELVPLIVSHLDDSELTPRQMACLCVTVLFERLRGVFSEQSIHEIYPKLVARLDDSNDQVRVAICSALVMFFQCGAHPKCFSSTTIDYTLDQLFIHLDDPEPSIQHAVLGAIVQVAKTLDKNAVLKKAEKNRDCHRTPVMCDRVMFEVTGVEILSE</sequence>
<dbReference type="InterPro" id="IPR016024">
    <property type="entry name" value="ARM-type_fold"/>
</dbReference>
<protein>
    <recommendedName>
        <fullName evidence="1">Dynein axonemal assembly factor 5 TPR repeats domain-containing protein</fullName>
    </recommendedName>
</protein>
<feature type="domain" description="Dynein axonemal assembly factor 5 TPR repeats" evidence="1">
    <location>
        <begin position="24"/>
        <end position="225"/>
    </location>
</feature>
<accession>A0A7S3HJ40</accession>
<dbReference type="SUPFAM" id="SSF48371">
    <property type="entry name" value="ARM repeat"/>
    <property type="match status" value="2"/>
</dbReference>
<name>A0A7S3HJ40_9STRA</name>
<dbReference type="EMBL" id="HBIC01050640">
    <property type="protein sequence ID" value="CAE0297034.1"/>
    <property type="molecule type" value="Transcribed_RNA"/>
</dbReference>
<organism evidence="2">
    <name type="scientific">Spumella elongata</name>
    <dbReference type="NCBI Taxonomy" id="89044"/>
    <lineage>
        <taxon>Eukaryota</taxon>
        <taxon>Sar</taxon>
        <taxon>Stramenopiles</taxon>
        <taxon>Ochrophyta</taxon>
        <taxon>Chrysophyceae</taxon>
        <taxon>Chromulinales</taxon>
        <taxon>Chromulinaceae</taxon>
        <taxon>Spumella</taxon>
    </lineage>
</organism>
<dbReference type="PANTHER" id="PTHR16216">
    <property type="entry name" value="DYNEIN ASSEMBLY FACTOR 5, AXONEMAL"/>
    <property type="match status" value="1"/>
</dbReference>
<dbReference type="Pfam" id="PF25757">
    <property type="entry name" value="TPR_DNAAF5"/>
    <property type="match status" value="1"/>
</dbReference>
<evidence type="ECO:0000313" key="2">
    <source>
        <dbReference type="EMBL" id="CAE0297034.1"/>
    </source>
</evidence>
<dbReference type="PANTHER" id="PTHR16216:SF2">
    <property type="entry name" value="DYNEIN AXONEMAL ASSEMBLY FACTOR 5"/>
    <property type="match status" value="1"/>
</dbReference>
<dbReference type="InterPro" id="IPR052623">
    <property type="entry name" value="DAAF5"/>
</dbReference>
<reference evidence="2" key="1">
    <citation type="submission" date="2021-01" db="EMBL/GenBank/DDBJ databases">
        <authorList>
            <person name="Corre E."/>
            <person name="Pelletier E."/>
            <person name="Niang G."/>
            <person name="Scheremetjew M."/>
            <person name="Finn R."/>
            <person name="Kale V."/>
            <person name="Holt S."/>
            <person name="Cochrane G."/>
            <person name="Meng A."/>
            <person name="Brown T."/>
            <person name="Cohen L."/>
        </authorList>
    </citation>
    <scope>NUCLEOTIDE SEQUENCE</scope>
    <source>
        <strain evidence="2">CCAP 955/1</strain>
    </source>
</reference>
<proteinExistence type="predicted"/>
<dbReference type="InterPro" id="IPR011989">
    <property type="entry name" value="ARM-like"/>
</dbReference>
<dbReference type="AlphaFoldDB" id="A0A7S3HJ40"/>